<dbReference type="PROSITE" id="PS50404">
    <property type="entry name" value="GST_NTER"/>
    <property type="match status" value="1"/>
</dbReference>
<dbReference type="Pfam" id="PF02798">
    <property type="entry name" value="GST_N"/>
    <property type="match status" value="1"/>
</dbReference>
<dbReference type="EMBL" id="AY987385">
    <property type="protein sequence ID" value="AAY54294.1"/>
    <property type="molecule type" value="mRNA"/>
</dbReference>
<dbReference type="GO" id="GO:0006749">
    <property type="term" value="P:glutathione metabolic process"/>
    <property type="evidence" value="ECO:0007669"/>
    <property type="project" value="InterPro"/>
</dbReference>
<dbReference type="CDD" id="cd03058">
    <property type="entry name" value="GST_N_Tau"/>
    <property type="match status" value="1"/>
</dbReference>
<dbReference type="InterPro" id="IPR010987">
    <property type="entry name" value="Glutathione-S-Trfase_C-like"/>
</dbReference>
<dbReference type="InterPro" id="IPR036249">
    <property type="entry name" value="Thioredoxin-like_sf"/>
</dbReference>
<proteinExistence type="evidence at transcript level"/>
<dbReference type="GO" id="GO:0009407">
    <property type="term" value="P:toxin catabolic process"/>
    <property type="evidence" value="ECO:0007669"/>
    <property type="project" value="UniProtKB-ARBA"/>
</dbReference>
<dbReference type="EC" id="2.5.1.18" evidence="1"/>
<feature type="domain" description="GST C-terminal" evidence="6">
    <location>
        <begin position="91"/>
        <end position="225"/>
    </location>
</feature>
<dbReference type="PANTHER" id="PTHR11260">
    <property type="entry name" value="GLUTATHIONE S-TRANSFERASE, GST, SUPERFAMILY, GST DOMAIN CONTAINING"/>
    <property type="match status" value="1"/>
</dbReference>
<accession>A7E1W9</accession>
<reference evidence="7" key="1">
    <citation type="journal article" date="2007" name="DNA Seq.">
        <title>Molecular cloning and characterization of a glutathione S-transferase gene from Ginkgo biloba.</title>
        <authorList>
            <person name="Liu X."/>
            <person name="Deng Z."/>
            <person name="Gao S."/>
            <person name="Sun X."/>
            <person name="Tang K."/>
        </authorList>
    </citation>
    <scope>NUCLEOTIDE SEQUENCE</scope>
</reference>
<dbReference type="SFLD" id="SFLDG00358">
    <property type="entry name" value="Main_(cytGST)"/>
    <property type="match status" value="1"/>
</dbReference>
<dbReference type="CDD" id="cd03185">
    <property type="entry name" value="GST_C_Tau"/>
    <property type="match status" value="1"/>
</dbReference>
<dbReference type="InterPro" id="IPR004045">
    <property type="entry name" value="Glutathione_S-Trfase_N"/>
</dbReference>
<dbReference type="InterPro" id="IPR004046">
    <property type="entry name" value="GST_C"/>
</dbReference>
<evidence type="ECO:0000256" key="2">
    <source>
        <dbReference type="ARBA" id="ARBA00022679"/>
    </source>
</evidence>
<dbReference type="InterPro" id="IPR036282">
    <property type="entry name" value="Glutathione-S-Trfase_C_sf"/>
</dbReference>
<dbReference type="GO" id="GO:0005737">
    <property type="term" value="C:cytoplasm"/>
    <property type="evidence" value="ECO:0007669"/>
    <property type="project" value="TreeGrafter"/>
</dbReference>
<dbReference type="OMA" id="SIESECC"/>
<dbReference type="GO" id="GO:0004364">
    <property type="term" value="F:glutathione transferase activity"/>
    <property type="evidence" value="ECO:0007669"/>
    <property type="project" value="UniProtKB-EC"/>
</dbReference>
<evidence type="ECO:0000259" key="6">
    <source>
        <dbReference type="PROSITE" id="PS50405"/>
    </source>
</evidence>
<dbReference type="Pfam" id="PF00043">
    <property type="entry name" value="GST_C"/>
    <property type="match status" value="1"/>
</dbReference>
<evidence type="ECO:0000256" key="1">
    <source>
        <dbReference type="ARBA" id="ARBA00012452"/>
    </source>
</evidence>
<dbReference type="FunFam" id="1.20.1050.10:FF:000016">
    <property type="entry name" value="Glutathione S-transferase U9"/>
    <property type="match status" value="1"/>
</dbReference>
<dbReference type="InterPro" id="IPR045073">
    <property type="entry name" value="Omega/Tau-like"/>
</dbReference>
<dbReference type="SUPFAM" id="SSF52833">
    <property type="entry name" value="Thioredoxin-like"/>
    <property type="match status" value="1"/>
</dbReference>
<dbReference type="AlphaFoldDB" id="A7E1W9"/>
<dbReference type="InterPro" id="IPR045074">
    <property type="entry name" value="GST_C_Tau"/>
</dbReference>
<dbReference type="SFLD" id="SFLDS00019">
    <property type="entry name" value="Glutathione_Transferase_(cytos"/>
    <property type="match status" value="1"/>
</dbReference>
<dbReference type="Gene3D" id="3.40.30.10">
    <property type="entry name" value="Glutaredoxin"/>
    <property type="match status" value="1"/>
</dbReference>
<evidence type="ECO:0000256" key="3">
    <source>
        <dbReference type="ARBA" id="ARBA00047960"/>
    </source>
</evidence>
<keyword evidence="2" id="KW-0808">Transferase</keyword>
<name>A7E1W9_GINBI</name>
<feature type="domain" description="GST N-terminal" evidence="5">
    <location>
        <begin position="5"/>
        <end position="84"/>
    </location>
</feature>
<comment type="catalytic activity">
    <reaction evidence="3">
        <text>RX + glutathione = an S-substituted glutathione + a halide anion + H(+)</text>
        <dbReference type="Rhea" id="RHEA:16437"/>
        <dbReference type="ChEBI" id="CHEBI:15378"/>
        <dbReference type="ChEBI" id="CHEBI:16042"/>
        <dbReference type="ChEBI" id="CHEBI:17792"/>
        <dbReference type="ChEBI" id="CHEBI:57925"/>
        <dbReference type="ChEBI" id="CHEBI:90779"/>
        <dbReference type="EC" id="2.5.1.18"/>
    </reaction>
</comment>
<evidence type="ECO:0000259" key="5">
    <source>
        <dbReference type="PROSITE" id="PS50404"/>
    </source>
</evidence>
<dbReference type="InterPro" id="IPR040079">
    <property type="entry name" value="Glutathione_S-Trfase"/>
</dbReference>
<dbReference type="SFLD" id="SFLDG01152">
    <property type="entry name" value="Main.3:_Omega-_and_Tau-like"/>
    <property type="match status" value="1"/>
</dbReference>
<dbReference type="FunFam" id="3.40.30.10:FF:000014">
    <property type="entry name" value="Tau class glutathione S-transferase"/>
    <property type="match status" value="1"/>
</dbReference>
<dbReference type="PROSITE" id="PS50405">
    <property type="entry name" value="GST_CTER"/>
    <property type="match status" value="1"/>
</dbReference>
<dbReference type="SUPFAM" id="SSF47616">
    <property type="entry name" value="GST C-terminal domain-like"/>
    <property type="match status" value="1"/>
</dbReference>
<dbReference type="Gene3D" id="1.20.1050.10">
    <property type="match status" value="1"/>
</dbReference>
<evidence type="ECO:0000313" key="7">
    <source>
        <dbReference type="EMBL" id="AAY54294.1"/>
    </source>
</evidence>
<organism evidence="7">
    <name type="scientific">Ginkgo biloba</name>
    <name type="common">Ginkgo</name>
    <name type="synonym">Maidenhair tree</name>
    <dbReference type="NCBI Taxonomy" id="3311"/>
    <lineage>
        <taxon>Eukaryota</taxon>
        <taxon>Viridiplantae</taxon>
        <taxon>Streptophyta</taxon>
        <taxon>Embryophyta</taxon>
        <taxon>Tracheophyta</taxon>
        <taxon>Spermatophyta</taxon>
        <taxon>Ginkgoidae</taxon>
        <taxon>Ginkgoales</taxon>
        <taxon>Ginkgoaceae</taxon>
        <taxon>Ginkgo</taxon>
    </lineage>
</organism>
<dbReference type="PANTHER" id="PTHR11260:SF781">
    <property type="entry name" value="GLUTATHIONE S-TRANSFERASE U19"/>
    <property type="match status" value="1"/>
</dbReference>
<evidence type="ECO:0000256" key="4">
    <source>
        <dbReference type="RuleBase" id="RU003494"/>
    </source>
</evidence>
<protein>
    <recommendedName>
        <fullName evidence="1">glutathione transferase</fullName>
        <ecNumber evidence="1">2.5.1.18</ecNumber>
    </recommendedName>
</protein>
<dbReference type="SMR" id="A7E1W9"/>
<sequence length="228" mass="25787">MSNEEQVKVLNSGLSPFGARVLIGLEEKGVKYEYQEENLGNKSQLLLEMNPIHKKIPVLIHNGKPVIESVIILQYIDEAWSSSDASFLPSKPYDRAIARFWADFLDKKFYEAGARLLMSKGEAQEEAKRDVIENLGIMEGALKEVSGGKPYFGGETFGLIDIAFIPFTAWFLTYETLGNFKISLDEKFPRLGAWAKKCMERKSVSKILPQPEKLLSFGLELRKKFVTD</sequence>
<comment type="similarity">
    <text evidence="4">Belongs to the GST superfamily.</text>
</comment>